<feature type="compositionally biased region" description="Polar residues" evidence="1">
    <location>
        <begin position="33"/>
        <end position="45"/>
    </location>
</feature>
<accession>A0A0J1BJC8</accession>
<proteinExistence type="predicted"/>
<keyword evidence="3" id="KW-1185">Reference proteome</keyword>
<dbReference type="EMBL" id="LECT01000014">
    <property type="protein sequence ID" value="KLU06655.1"/>
    <property type="molecule type" value="Genomic_DNA"/>
</dbReference>
<evidence type="ECO:0000256" key="1">
    <source>
        <dbReference type="SAM" id="MobiDB-lite"/>
    </source>
</evidence>
<sequence>MSPRTGPSSTMPPKVAGTPARKPPPSHSPRTRPLNQLQPLNSGESSDQHHNPTRQRGTAHPLVPPNSGESGYSKAAHHGLLQSHSPQLAPEGPTSIARGGSPETAHGNRHVAPDGAVVDHAAKSGWHHPAIGQQGTTHRPRIRQNSDANHFAHLNSGEPSDIMHQVGKVLPGLKFFDDLL</sequence>
<evidence type="ECO:0000313" key="2">
    <source>
        <dbReference type="EMBL" id="KLU06655.1"/>
    </source>
</evidence>
<feature type="region of interest" description="Disordered" evidence="1">
    <location>
        <begin position="1"/>
        <end position="111"/>
    </location>
</feature>
<gene>
    <name evidence="2" type="ORF">RISK_001410</name>
</gene>
<feature type="compositionally biased region" description="Polar residues" evidence="1">
    <location>
        <begin position="1"/>
        <end position="11"/>
    </location>
</feature>
<dbReference type="AlphaFoldDB" id="A0A0J1BJC8"/>
<dbReference type="Proteomes" id="UP000036367">
    <property type="component" value="Unassembled WGS sequence"/>
</dbReference>
<organism evidence="2 3">
    <name type="scientific">Rhodopirellula islandica</name>
    <dbReference type="NCBI Taxonomy" id="595434"/>
    <lineage>
        <taxon>Bacteria</taxon>
        <taxon>Pseudomonadati</taxon>
        <taxon>Planctomycetota</taxon>
        <taxon>Planctomycetia</taxon>
        <taxon>Pirellulales</taxon>
        <taxon>Pirellulaceae</taxon>
        <taxon>Rhodopirellula</taxon>
    </lineage>
</organism>
<name>A0A0J1BJC8_RHOIS</name>
<evidence type="ECO:0000313" key="3">
    <source>
        <dbReference type="Proteomes" id="UP000036367"/>
    </source>
</evidence>
<reference evidence="2" key="1">
    <citation type="submission" date="2015-05" db="EMBL/GenBank/DDBJ databases">
        <title>Permanent draft genome of Rhodopirellula islandicus K833.</title>
        <authorList>
            <person name="Kizina J."/>
            <person name="Richter M."/>
            <person name="Glockner F.O."/>
            <person name="Harder J."/>
        </authorList>
    </citation>
    <scope>NUCLEOTIDE SEQUENCE [LARGE SCALE GENOMIC DNA]</scope>
    <source>
        <strain evidence="2">K833</strain>
    </source>
</reference>
<protein>
    <submittedName>
        <fullName evidence="2">Uncharacterized protein</fullName>
    </submittedName>
</protein>
<comment type="caution">
    <text evidence="2">The sequence shown here is derived from an EMBL/GenBank/DDBJ whole genome shotgun (WGS) entry which is preliminary data.</text>
</comment>